<evidence type="ECO:0000256" key="1">
    <source>
        <dbReference type="RuleBase" id="RU003494"/>
    </source>
</evidence>
<reference evidence="5" key="1">
    <citation type="submission" date="2016-10" db="EMBL/GenBank/DDBJ databases">
        <authorList>
            <person name="Varghese N."/>
            <person name="Submissions S."/>
        </authorList>
    </citation>
    <scope>NUCLEOTIDE SEQUENCE [LARGE SCALE GENOMIC DNA]</scope>
    <source>
        <strain evidence="5">DSM 26921</strain>
    </source>
</reference>
<organism evidence="4 5">
    <name type="scientific">Litoreibacter janthinus</name>
    <dbReference type="NCBI Taxonomy" id="670154"/>
    <lineage>
        <taxon>Bacteria</taxon>
        <taxon>Pseudomonadati</taxon>
        <taxon>Pseudomonadota</taxon>
        <taxon>Alphaproteobacteria</taxon>
        <taxon>Rhodobacterales</taxon>
        <taxon>Roseobacteraceae</taxon>
        <taxon>Litoreibacter</taxon>
    </lineage>
</organism>
<dbReference type="Pfam" id="PF02798">
    <property type="entry name" value="GST_N"/>
    <property type="match status" value="1"/>
</dbReference>
<dbReference type="AlphaFoldDB" id="A0A1I6HJH4"/>
<dbReference type="Gene3D" id="1.20.1050.10">
    <property type="match status" value="1"/>
</dbReference>
<dbReference type="InterPro" id="IPR040079">
    <property type="entry name" value="Glutathione_S-Trfase"/>
</dbReference>
<dbReference type="Proteomes" id="UP000199658">
    <property type="component" value="Unassembled WGS sequence"/>
</dbReference>
<dbReference type="InterPro" id="IPR036249">
    <property type="entry name" value="Thioredoxin-like_sf"/>
</dbReference>
<proteinExistence type="inferred from homology"/>
<dbReference type="SFLD" id="SFLDS00019">
    <property type="entry name" value="Glutathione_Transferase_(cytos"/>
    <property type="match status" value="1"/>
</dbReference>
<dbReference type="Gene3D" id="3.40.30.10">
    <property type="entry name" value="Glutaredoxin"/>
    <property type="match status" value="1"/>
</dbReference>
<evidence type="ECO:0000313" key="5">
    <source>
        <dbReference type="Proteomes" id="UP000199658"/>
    </source>
</evidence>
<dbReference type="PROSITE" id="PS50405">
    <property type="entry name" value="GST_CTER"/>
    <property type="match status" value="1"/>
</dbReference>
<dbReference type="GO" id="GO:0016740">
    <property type="term" value="F:transferase activity"/>
    <property type="evidence" value="ECO:0007669"/>
    <property type="project" value="UniProtKB-KW"/>
</dbReference>
<evidence type="ECO:0000259" key="3">
    <source>
        <dbReference type="PROSITE" id="PS50405"/>
    </source>
</evidence>
<keyword evidence="4" id="KW-0808">Transferase</keyword>
<dbReference type="STRING" id="670154.SAMN04488002_3077"/>
<dbReference type="InterPro" id="IPR004046">
    <property type="entry name" value="GST_C"/>
</dbReference>
<dbReference type="InterPro" id="IPR036282">
    <property type="entry name" value="Glutathione-S-Trfase_C_sf"/>
</dbReference>
<keyword evidence="5" id="KW-1185">Reference proteome</keyword>
<dbReference type="InterPro" id="IPR010987">
    <property type="entry name" value="Glutathione-S-Trfase_C-like"/>
</dbReference>
<comment type="similarity">
    <text evidence="1">Belongs to the GST superfamily.</text>
</comment>
<evidence type="ECO:0000313" key="4">
    <source>
        <dbReference type="EMBL" id="SFR54558.1"/>
    </source>
</evidence>
<dbReference type="SUPFAM" id="SSF52833">
    <property type="entry name" value="Thioredoxin-like"/>
    <property type="match status" value="1"/>
</dbReference>
<dbReference type="SFLD" id="SFLDG00358">
    <property type="entry name" value="Main_(cytGST)"/>
    <property type="match status" value="1"/>
</dbReference>
<feature type="domain" description="GST N-terminal" evidence="2">
    <location>
        <begin position="2"/>
        <end position="82"/>
    </location>
</feature>
<protein>
    <submittedName>
        <fullName evidence="4">Glutathione S-transferase</fullName>
    </submittedName>
</protein>
<dbReference type="PANTHER" id="PTHR44051:SF8">
    <property type="entry name" value="GLUTATHIONE S-TRANSFERASE GSTA"/>
    <property type="match status" value="1"/>
</dbReference>
<sequence>MMTKITLHHAHQTRSMRSLWLLHELGVPFDVVVHPFGKNLRSEAFLKLNPSGRVPALEIDGQTLFETGAITEYLCETFPAGNLGRAAGDPERADWLVWVHFAETITQHCAALTQQHIALYEDHMRSPIVMKLEAARIGKCYAALEGRLQNRDYLLEGGFSAADISCGYSVYSGRHFAHIEPFPRLCAWYARITAREGFQKSLPPDGERLYPKEFYEVPA</sequence>
<dbReference type="SFLD" id="SFLDG01150">
    <property type="entry name" value="Main.1:_Beta-like"/>
    <property type="match status" value="1"/>
</dbReference>
<feature type="domain" description="GST C-terminal" evidence="3">
    <location>
        <begin position="88"/>
        <end position="214"/>
    </location>
</feature>
<dbReference type="InterPro" id="IPR004045">
    <property type="entry name" value="Glutathione_S-Trfase_N"/>
</dbReference>
<dbReference type="Pfam" id="PF00043">
    <property type="entry name" value="GST_C"/>
    <property type="match status" value="1"/>
</dbReference>
<dbReference type="CDD" id="cd03046">
    <property type="entry name" value="GST_N_GTT1_like"/>
    <property type="match status" value="1"/>
</dbReference>
<accession>A0A1I6HJH4</accession>
<dbReference type="EMBL" id="FOYO01000001">
    <property type="protein sequence ID" value="SFR54558.1"/>
    <property type="molecule type" value="Genomic_DNA"/>
</dbReference>
<dbReference type="PANTHER" id="PTHR44051">
    <property type="entry name" value="GLUTATHIONE S-TRANSFERASE-RELATED"/>
    <property type="match status" value="1"/>
</dbReference>
<dbReference type="PROSITE" id="PS50404">
    <property type="entry name" value="GST_NTER"/>
    <property type="match status" value="1"/>
</dbReference>
<evidence type="ECO:0000259" key="2">
    <source>
        <dbReference type="PROSITE" id="PS50404"/>
    </source>
</evidence>
<gene>
    <name evidence="4" type="ORF">SAMN04488002_3077</name>
</gene>
<dbReference type="SUPFAM" id="SSF47616">
    <property type="entry name" value="GST C-terminal domain-like"/>
    <property type="match status" value="1"/>
</dbReference>
<name>A0A1I6HJH4_9RHOB</name>